<reference evidence="3 4" key="1">
    <citation type="submission" date="2018-08" db="EMBL/GenBank/DDBJ databases">
        <title>Genomic Encyclopedia of Archaeal and Bacterial Type Strains, Phase II (KMG-II): from individual species to whole genera.</title>
        <authorList>
            <person name="Goeker M."/>
        </authorList>
    </citation>
    <scope>NUCLEOTIDE SEQUENCE [LARGE SCALE GENOMIC DNA]</scope>
    <source>
        <strain evidence="3 4">DSM 5002</strain>
    </source>
</reference>
<feature type="transmembrane region" description="Helical" evidence="1">
    <location>
        <begin position="12"/>
        <end position="33"/>
    </location>
</feature>
<comment type="caution">
    <text evidence="3">The sequence shown here is derived from an EMBL/GenBank/DDBJ whole genome shotgun (WGS) entry which is preliminary data.</text>
</comment>
<keyword evidence="1" id="KW-0812">Transmembrane</keyword>
<keyword evidence="3" id="KW-0255">Endonuclease</keyword>
<dbReference type="PANTHER" id="PTHR12302:SF26">
    <property type="entry name" value="BLR1266 PROTEIN"/>
    <property type="match status" value="1"/>
</dbReference>
<evidence type="ECO:0000256" key="1">
    <source>
        <dbReference type="SAM" id="Phobius"/>
    </source>
</evidence>
<keyword evidence="3" id="KW-0540">Nuclease</keyword>
<dbReference type="PANTHER" id="PTHR12302">
    <property type="entry name" value="EBNA2 BINDING PROTEIN P100"/>
    <property type="match status" value="1"/>
</dbReference>
<keyword evidence="3" id="KW-0378">Hydrolase</keyword>
<dbReference type="InterPro" id="IPR035437">
    <property type="entry name" value="SNase_OB-fold_sf"/>
</dbReference>
<organism evidence="3 4">
    <name type="scientific">Dichotomicrobium thermohalophilum</name>
    <dbReference type="NCBI Taxonomy" id="933063"/>
    <lineage>
        <taxon>Bacteria</taxon>
        <taxon>Pseudomonadati</taxon>
        <taxon>Pseudomonadota</taxon>
        <taxon>Alphaproteobacteria</taxon>
        <taxon>Hyphomicrobiales</taxon>
        <taxon>Hyphomicrobiaceae</taxon>
        <taxon>Dichotomicrobium</taxon>
    </lineage>
</organism>
<dbReference type="Gene3D" id="2.40.50.90">
    <property type="match status" value="1"/>
</dbReference>
<accession>A0A397Q1A6</accession>
<keyword evidence="4" id="KW-1185">Reference proteome</keyword>
<dbReference type="EMBL" id="QXDF01000001">
    <property type="protein sequence ID" value="RIA54962.1"/>
    <property type="molecule type" value="Genomic_DNA"/>
</dbReference>
<dbReference type="SMART" id="SM00318">
    <property type="entry name" value="SNc"/>
    <property type="match status" value="1"/>
</dbReference>
<name>A0A397Q1A6_9HYPH</name>
<keyword evidence="1" id="KW-0472">Membrane</keyword>
<dbReference type="SUPFAM" id="SSF50199">
    <property type="entry name" value="Staphylococcal nuclease"/>
    <property type="match status" value="1"/>
</dbReference>
<dbReference type="AlphaFoldDB" id="A0A397Q1A6"/>
<dbReference type="InterPro" id="IPR016071">
    <property type="entry name" value="Staphylococal_nuclease_OB-fold"/>
</dbReference>
<evidence type="ECO:0000313" key="4">
    <source>
        <dbReference type="Proteomes" id="UP000266273"/>
    </source>
</evidence>
<gene>
    <name evidence="3" type="ORF">BXY53_0012</name>
</gene>
<dbReference type="Pfam" id="PF00565">
    <property type="entry name" value="SNase"/>
    <property type="match status" value="1"/>
</dbReference>
<evidence type="ECO:0000259" key="2">
    <source>
        <dbReference type="PROSITE" id="PS50830"/>
    </source>
</evidence>
<dbReference type="GO" id="GO:0004519">
    <property type="term" value="F:endonuclease activity"/>
    <property type="evidence" value="ECO:0007669"/>
    <property type="project" value="UniProtKB-KW"/>
</dbReference>
<sequence>MRCRDGRGRRILRSVLIAIAVGLVAGAVVALLVPQRDAADRAPAERPGTFRLVPREAPDVRYGAALPDRPDRIVGRASVIDGDTIEIRGQSIRLFGIDALEDDQKCLAGGKRQRCAQRAANALSEKIGRRNVLCEKRARDRYDRIVGVCYADGEDLNAWLVAEGWALAYRRYSRLYVEHEEKARRANKGVWATRFVKPWEARRGKRLGQRVATRRCAIKGNISAAGERIYHVPGGYYYGQTRVDESEGERWFCSEAEARAAGWRPALR</sequence>
<proteinExistence type="predicted"/>
<feature type="domain" description="TNase-like" evidence="2">
    <location>
        <begin position="79"/>
        <end position="193"/>
    </location>
</feature>
<keyword evidence="1" id="KW-1133">Transmembrane helix</keyword>
<evidence type="ECO:0000313" key="3">
    <source>
        <dbReference type="EMBL" id="RIA54962.1"/>
    </source>
</evidence>
<dbReference type="PROSITE" id="PS50830">
    <property type="entry name" value="TNASE_3"/>
    <property type="match status" value="1"/>
</dbReference>
<dbReference type="Proteomes" id="UP000266273">
    <property type="component" value="Unassembled WGS sequence"/>
</dbReference>
<protein>
    <submittedName>
        <fullName evidence="3">Endonuclease YncB(Thermonuclease family)</fullName>
    </submittedName>
</protein>